<organism evidence="1 2">
    <name type="scientific">Russula earlei</name>
    <dbReference type="NCBI Taxonomy" id="71964"/>
    <lineage>
        <taxon>Eukaryota</taxon>
        <taxon>Fungi</taxon>
        <taxon>Dikarya</taxon>
        <taxon>Basidiomycota</taxon>
        <taxon>Agaricomycotina</taxon>
        <taxon>Agaricomycetes</taxon>
        <taxon>Russulales</taxon>
        <taxon>Russulaceae</taxon>
        <taxon>Russula</taxon>
    </lineage>
</organism>
<protein>
    <submittedName>
        <fullName evidence="1">Uncharacterized protein</fullName>
    </submittedName>
</protein>
<comment type="caution">
    <text evidence="1">The sequence shown here is derived from an EMBL/GenBank/DDBJ whole genome shotgun (WGS) entry which is preliminary data.</text>
</comment>
<name>A0ACC0ULE4_9AGAM</name>
<evidence type="ECO:0000313" key="2">
    <source>
        <dbReference type="Proteomes" id="UP001207468"/>
    </source>
</evidence>
<proteinExistence type="predicted"/>
<accession>A0ACC0ULE4</accession>
<sequence length="635" mass="69182">MQSLSSLNTSGPTSGQPPLAPFRQSSTSPIHVQPPSPTQGAPPFPFPVPEPSPTVTQLMAADGGDAHNSVAPPFPVPYRHETIAAPPSSPSYLRPLRAVQSDSALSSHSSSSLSQNSPQMNEPGTPEVIYVSETSQSKKLLETLVYPEGEIPILEVDGSGMNIHFKPLTTKVYNRRPWWKMFGSNKSWINAYGALSDNHFLLLKEETSMDGSITSGHLIKPIPLGCLRLASFDSDPEIRKMSQDSGRRGSRSSSSSSVMLFPFTIYHAAAKITRRHTVYTHSATERNRWQTILDNAIEARRSQEAPIMLTRAFYTGPTICAALFSFQGEGYIAVGCTSGIYVSKRTTDYAFRRVLEFNGPQSIVAIPVFNKFIVHCESALFSYPLDMVVRVSQGDCASNTLDDSVEWLAGEHVPISLLKVGSGGNRTPVTIGEDPHDATFYLDKIVICASKAVYIADLINTPDSSPTTVPDFPNSKRDDKTLKFVYKGKGVAPKIFGLAGDSNILGTVTCETANDILLVYDSFGCFMAKDGKPARSIYYIEWERRAVAHARRGAHLLLFSPGYIEVRNIETGKLVHMKETNDMRLLRSGLMGTGVLIAAMPGGTDDDGGRTERLVKLVYVGDGARVDGTHEVTLG</sequence>
<reference evidence="1" key="1">
    <citation type="submission" date="2021-03" db="EMBL/GenBank/DDBJ databases">
        <title>Evolutionary priming and transition to the ectomycorrhizal habit in an iconic lineage of mushroom-forming fungi: is preadaptation a requirement?</title>
        <authorList>
            <consortium name="DOE Joint Genome Institute"/>
            <person name="Looney B.P."/>
            <person name="Miyauchi S."/>
            <person name="Morin E."/>
            <person name="Drula E."/>
            <person name="Courty P.E."/>
            <person name="Chicoki N."/>
            <person name="Fauchery L."/>
            <person name="Kohler A."/>
            <person name="Kuo A."/>
            <person name="LaButti K."/>
            <person name="Pangilinan J."/>
            <person name="Lipzen A."/>
            <person name="Riley R."/>
            <person name="Andreopoulos W."/>
            <person name="He G."/>
            <person name="Johnson J."/>
            <person name="Barry K.W."/>
            <person name="Grigoriev I.V."/>
            <person name="Nagy L."/>
            <person name="Hibbett D."/>
            <person name="Henrissat B."/>
            <person name="Matheny P.B."/>
            <person name="Labbe J."/>
            <person name="Martin A.F."/>
        </authorList>
    </citation>
    <scope>NUCLEOTIDE SEQUENCE</scope>
    <source>
        <strain evidence="1">BPL698</strain>
    </source>
</reference>
<dbReference type="EMBL" id="JAGFNK010000013">
    <property type="protein sequence ID" value="KAI9512115.1"/>
    <property type="molecule type" value="Genomic_DNA"/>
</dbReference>
<gene>
    <name evidence="1" type="ORF">F5148DRAFT_1146414</name>
</gene>
<evidence type="ECO:0000313" key="1">
    <source>
        <dbReference type="EMBL" id="KAI9512115.1"/>
    </source>
</evidence>
<keyword evidence="2" id="KW-1185">Reference proteome</keyword>
<dbReference type="Proteomes" id="UP001207468">
    <property type="component" value="Unassembled WGS sequence"/>
</dbReference>